<keyword evidence="3" id="KW-1185">Reference proteome</keyword>
<keyword evidence="1" id="KW-1133">Transmembrane helix</keyword>
<gene>
    <name evidence="2" type="ORF">MALV_20480</name>
</gene>
<reference evidence="2 3" key="1">
    <citation type="journal article" date="2019" name="Emerg. Microbes Infect.">
        <title>Comprehensive subspecies identification of 175 nontuberculous mycobacteria species based on 7547 genomic profiles.</title>
        <authorList>
            <person name="Matsumoto Y."/>
            <person name="Kinjo T."/>
            <person name="Motooka D."/>
            <person name="Nabeya D."/>
            <person name="Jung N."/>
            <person name="Uechi K."/>
            <person name="Horii T."/>
            <person name="Iida T."/>
            <person name="Fujita J."/>
            <person name="Nakamura S."/>
        </authorList>
    </citation>
    <scope>NUCLEOTIDE SEQUENCE [LARGE SCALE GENOMIC DNA]</scope>
    <source>
        <strain evidence="2 3">JCM 12272</strain>
    </source>
</reference>
<accession>A0A6N4USS7</accession>
<protein>
    <submittedName>
        <fullName evidence="2">Uncharacterized protein</fullName>
    </submittedName>
</protein>
<feature type="transmembrane region" description="Helical" evidence="1">
    <location>
        <begin position="12"/>
        <end position="35"/>
    </location>
</feature>
<name>A0A6N4USS7_9MYCO</name>
<dbReference type="AlphaFoldDB" id="A0A6N4USS7"/>
<evidence type="ECO:0000256" key="1">
    <source>
        <dbReference type="SAM" id="Phobius"/>
    </source>
</evidence>
<keyword evidence="1" id="KW-0472">Membrane</keyword>
<dbReference type="Pfam" id="PF26327">
    <property type="entry name" value="LpqS"/>
    <property type="match status" value="1"/>
</dbReference>
<dbReference type="Proteomes" id="UP000466906">
    <property type="component" value="Chromosome"/>
</dbReference>
<evidence type="ECO:0000313" key="2">
    <source>
        <dbReference type="EMBL" id="BBX26923.1"/>
    </source>
</evidence>
<dbReference type="RefSeq" id="WP_126335094.1">
    <property type="nucleotide sequence ID" value="NZ_AP022565.1"/>
</dbReference>
<dbReference type="KEGG" id="malv:MALV_20480"/>
<feature type="transmembrane region" description="Helical" evidence="1">
    <location>
        <begin position="87"/>
        <end position="107"/>
    </location>
</feature>
<proteinExistence type="predicted"/>
<sequence length="140" mass="14423">MTSTANVTRATHSAAIAALALALGLLVMVIGVGWASGSAEPSGSHGPHATVAGPYGEFAVAADHPHFENGSLPVVPDIVAEAVLPRAATALVALGLAVAIGLVALLWRPRLWRGVRGPPRGRGAVWSGRQRLTRMCIARR</sequence>
<dbReference type="EMBL" id="AP022565">
    <property type="protein sequence ID" value="BBX26923.1"/>
    <property type="molecule type" value="Genomic_DNA"/>
</dbReference>
<keyword evidence="1" id="KW-0812">Transmembrane</keyword>
<organism evidence="2 3">
    <name type="scientific">Mycolicibacterium alvei</name>
    <dbReference type="NCBI Taxonomy" id="67081"/>
    <lineage>
        <taxon>Bacteria</taxon>
        <taxon>Bacillati</taxon>
        <taxon>Actinomycetota</taxon>
        <taxon>Actinomycetes</taxon>
        <taxon>Mycobacteriales</taxon>
        <taxon>Mycobacteriaceae</taxon>
        <taxon>Mycolicibacterium</taxon>
    </lineage>
</organism>
<evidence type="ECO:0000313" key="3">
    <source>
        <dbReference type="Proteomes" id="UP000466906"/>
    </source>
</evidence>
<dbReference type="InterPro" id="IPR058714">
    <property type="entry name" value="LpqS"/>
</dbReference>